<sequence length="318" mass="36665">MTKTLLNKTSFLKSPLNYIGGKYKILSQIMPLFPAKSDVFLDLFCGGCNVGININNQESCQTNKARANAIICNDNLTYLIALYRYFQAQNIESILEKIHCVIKKYHLSLQNTEAYNALRADYNTNKSPLLLFVLIAFSFNHQIRFNNAHQFNNPFGKNRSSFNQTMQEHLIAFIQALQSKNIEFLDFDFLKALESTALTKNSFVYADPPYLITQGTYNDGKRGFSGWNESLEKMLLVALKNLDSQGIKFALSNVLVHKNKENHILKQWLKNYKYNVYCIHTHYTNANYQTKYKDKLGTKEVLITNYDPLQETAINKRS</sequence>
<reference evidence="8 9" key="1">
    <citation type="submission" date="2021-08" db="EMBL/GenBank/DDBJ databases">
        <title>Helicobacter spp. isolated from feces of Anatolian Ground Squirrel (Spermophilus xanthoprymnus) in Turkey.</title>
        <authorList>
            <person name="Aydin F."/>
            <person name="Abay S."/>
            <person name="Kayman T."/>
            <person name="Karakaya E."/>
            <person name="Saticioglu I.B."/>
        </authorList>
    </citation>
    <scope>NUCLEOTIDE SEQUENCE [LARGE SCALE GENOMIC DNA]</scope>
    <source>
        <strain evidence="8 9">Faydin-H70</strain>
    </source>
</reference>
<keyword evidence="5 7" id="KW-0949">S-adenosyl-L-methionine</keyword>
<gene>
    <name evidence="8" type="ORF">K4G57_04940</name>
</gene>
<protein>
    <recommendedName>
        <fullName evidence="2 7">Site-specific DNA-methyltransferase (adenine-specific)</fullName>
        <ecNumber evidence="2 7">2.1.1.72</ecNumber>
    </recommendedName>
</protein>
<organism evidence="8 9">
    <name type="scientific">Helicobacter turcicus</name>
    <dbReference type="NCBI Taxonomy" id="2867412"/>
    <lineage>
        <taxon>Bacteria</taxon>
        <taxon>Pseudomonadati</taxon>
        <taxon>Campylobacterota</taxon>
        <taxon>Epsilonproteobacteria</taxon>
        <taxon>Campylobacterales</taxon>
        <taxon>Helicobacteraceae</taxon>
        <taxon>Helicobacter</taxon>
    </lineage>
</organism>
<accession>A0ABS7JN22</accession>
<evidence type="ECO:0000256" key="4">
    <source>
        <dbReference type="ARBA" id="ARBA00022679"/>
    </source>
</evidence>
<evidence type="ECO:0000256" key="3">
    <source>
        <dbReference type="ARBA" id="ARBA00022603"/>
    </source>
</evidence>
<proteinExistence type="inferred from homology"/>
<dbReference type="InterPro" id="IPR002052">
    <property type="entry name" value="DNA_methylase_N6_adenine_CS"/>
</dbReference>
<dbReference type="RefSeq" id="WP_221531989.1">
    <property type="nucleotide sequence ID" value="NZ_JAIGYP010000005.1"/>
</dbReference>
<dbReference type="Gene3D" id="1.10.1020.10">
    <property type="entry name" value="Adenine-specific Methyltransferase, Domain 2"/>
    <property type="match status" value="1"/>
</dbReference>
<name>A0ABS7JN22_9HELI</name>
<dbReference type="SUPFAM" id="SSF53335">
    <property type="entry name" value="S-adenosyl-L-methionine-dependent methyltransferases"/>
    <property type="match status" value="1"/>
</dbReference>
<dbReference type="InterPro" id="IPR012327">
    <property type="entry name" value="MeTrfase_D12"/>
</dbReference>
<evidence type="ECO:0000256" key="5">
    <source>
        <dbReference type="ARBA" id="ARBA00022691"/>
    </source>
</evidence>
<dbReference type="InterPro" id="IPR029063">
    <property type="entry name" value="SAM-dependent_MTases_sf"/>
</dbReference>
<keyword evidence="9" id="KW-1185">Reference proteome</keyword>
<keyword evidence="4 7" id="KW-0808">Transferase</keyword>
<dbReference type="GO" id="GO:0008168">
    <property type="term" value="F:methyltransferase activity"/>
    <property type="evidence" value="ECO:0007669"/>
    <property type="project" value="UniProtKB-KW"/>
</dbReference>
<dbReference type="EMBL" id="JAIGYQ010000005">
    <property type="protein sequence ID" value="MBX7490809.1"/>
    <property type="molecule type" value="Genomic_DNA"/>
</dbReference>
<comment type="caution">
    <text evidence="8">The sequence shown here is derived from an EMBL/GenBank/DDBJ whole genome shotgun (WGS) entry which is preliminary data.</text>
</comment>
<dbReference type="Pfam" id="PF02086">
    <property type="entry name" value="MethyltransfD12"/>
    <property type="match status" value="1"/>
</dbReference>
<dbReference type="PIRSF" id="PIRSF000398">
    <property type="entry name" value="M_m6A_EcoRV"/>
    <property type="match status" value="1"/>
</dbReference>
<dbReference type="PANTHER" id="PTHR30481:SF3">
    <property type="entry name" value="DNA ADENINE METHYLASE"/>
    <property type="match status" value="1"/>
</dbReference>
<dbReference type="InterPro" id="IPR023095">
    <property type="entry name" value="Ade_MeTrfase_dom_2"/>
</dbReference>
<keyword evidence="3 7" id="KW-0489">Methyltransferase</keyword>
<evidence type="ECO:0000256" key="6">
    <source>
        <dbReference type="ARBA" id="ARBA00047942"/>
    </source>
</evidence>
<dbReference type="InterPro" id="IPR012263">
    <property type="entry name" value="M_m6A_EcoRV"/>
</dbReference>
<dbReference type="PRINTS" id="PR00505">
    <property type="entry name" value="D12N6MTFRASE"/>
</dbReference>
<evidence type="ECO:0000256" key="1">
    <source>
        <dbReference type="ARBA" id="ARBA00006594"/>
    </source>
</evidence>
<evidence type="ECO:0000256" key="7">
    <source>
        <dbReference type="RuleBase" id="RU361257"/>
    </source>
</evidence>
<dbReference type="NCBIfam" id="TIGR00571">
    <property type="entry name" value="dam"/>
    <property type="match status" value="1"/>
</dbReference>
<dbReference type="PROSITE" id="PS00092">
    <property type="entry name" value="N6_MTASE"/>
    <property type="match status" value="1"/>
</dbReference>
<comment type="catalytic activity">
    <reaction evidence="6 7">
        <text>a 2'-deoxyadenosine in DNA + S-adenosyl-L-methionine = an N(6)-methyl-2'-deoxyadenosine in DNA + S-adenosyl-L-homocysteine + H(+)</text>
        <dbReference type="Rhea" id="RHEA:15197"/>
        <dbReference type="Rhea" id="RHEA-COMP:12418"/>
        <dbReference type="Rhea" id="RHEA-COMP:12419"/>
        <dbReference type="ChEBI" id="CHEBI:15378"/>
        <dbReference type="ChEBI" id="CHEBI:57856"/>
        <dbReference type="ChEBI" id="CHEBI:59789"/>
        <dbReference type="ChEBI" id="CHEBI:90615"/>
        <dbReference type="ChEBI" id="CHEBI:90616"/>
        <dbReference type="EC" id="2.1.1.72"/>
    </reaction>
</comment>
<dbReference type="EC" id="2.1.1.72" evidence="2 7"/>
<evidence type="ECO:0000313" key="9">
    <source>
        <dbReference type="Proteomes" id="UP000700059"/>
    </source>
</evidence>
<dbReference type="GO" id="GO:0032259">
    <property type="term" value="P:methylation"/>
    <property type="evidence" value="ECO:0007669"/>
    <property type="project" value="UniProtKB-KW"/>
</dbReference>
<evidence type="ECO:0000313" key="8">
    <source>
        <dbReference type="EMBL" id="MBX7490809.1"/>
    </source>
</evidence>
<dbReference type="Proteomes" id="UP000700059">
    <property type="component" value="Unassembled WGS sequence"/>
</dbReference>
<comment type="similarity">
    <text evidence="1 7">Belongs to the N(4)/N(6)-methyltransferase family.</text>
</comment>
<dbReference type="PANTHER" id="PTHR30481">
    <property type="entry name" value="DNA ADENINE METHYLASE"/>
    <property type="match status" value="1"/>
</dbReference>
<evidence type="ECO:0000256" key="2">
    <source>
        <dbReference type="ARBA" id="ARBA00011900"/>
    </source>
</evidence>
<dbReference type="Gene3D" id="3.40.50.150">
    <property type="entry name" value="Vaccinia Virus protein VP39"/>
    <property type="match status" value="1"/>
</dbReference>